<organism evidence="1 2">
    <name type="scientific">Lactuca sativa</name>
    <name type="common">Garden lettuce</name>
    <dbReference type="NCBI Taxonomy" id="4236"/>
    <lineage>
        <taxon>Eukaryota</taxon>
        <taxon>Viridiplantae</taxon>
        <taxon>Streptophyta</taxon>
        <taxon>Embryophyta</taxon>
        <taxon>Tracheophyta</taxon>
        <taxon>Spermatophyta</taxon>
        <taxon>Magnoliopsida</taxon>
        <taxon>eudicotyledons</taxon>
        <taxon>Gunneridae</taxon>
        <taxon>Pentapetalae</taxon>
        <taxon>asterids</taxon>
        <taxon>campanulids</taxon>
        <taxon>Asterales</taxon>
        <taxon>Asteraceae</taxon>
        <taxon>Cichorioideae</taxon>
        <taxon>Cichorieae</taxon>
        <taxon>Lactucinae</taxon>
        <taxon>Lactuca</taxon>
    </lineage>
</organism>
<dbReference type="Proteomes" id="UP000235145">
    <property type="component" value="Unassembled WGS sequence"/>
</dbReference>
<comment type="caution">
    <text evidence="1">The sequence shown here is derived from an EMBL/GenBank/DDBJ whole genome shotgun (WGS) entry which is preliminary data.</text>
</comment>
<dbReference type="AlphaFoldDB" id="A0A9R1XHH8"/>
<keyword evidence="2" id="KW-1185">Reference proteome</keyword>
<reference evidence="1 2" key="1">
    <citation type="journal article" date="2017" name="Nat. Commun.">
        <title>Genome assembly with in vitro proximity ligation data and whole-genome triplication in lettuce.</title>
        <authorList>
            <person name="Reyes-Chin-Wo S."/>
            <person name="Wang Z."/>
            <person name="Yang X."/>
            <person name="Kozik A."/>
            <person name="Arikit S."/>
            <person name="Song C."/>
            <person name="Xia L."/>
            <person name="Froenicke L."/>
            <person name="Lavelle D.O."/>
            <person name="Truco M.J."/>
            <person name="Xia R."/>
            <person name="Zhu S."/>
            <person name="Xu C."/>
            <person name="Xu H."/>
            <person name="Xu X."/>
            <person name="Cox K."/>
            <person name="Korf I."/>
            <person name="Meyers B.C."/>
            <person name="Michelmore R.W."/>
        </authorList>
    </citation>
    <scope>NUCLEOTIDE SEQUENCE [LARGE SCALE GENOMIC DNA]</scope>
    <source>
        <strain evidence="2">cv. Salinas</strain>
        <tissue evidence="1">Seedlings</tissue>
    </source>
</reference>
<evidence type="ECO:0000313" key="1">
    <source>
        <dbReference type="EMBL" id="KAJ0213186.1"/>
    </source>
</evidence>
<protein>
    <submittedName>
        <fullName evidence="1">Uncharacterized protein</fullName>
    </submittedName>
</protein>
<dbReference type="EMBL" id="NBSK02000004">
    <property type="protein sequence ID" value="KAJ0213186.1"/>
    <property type="molecule type" value="Genomic_DNA"/>
</dbReference>
<gene>
    <name evidence="1" type="ORF">LSAT_V11C400174690</name>
</gene>
<accession>A0A9R1XHH8</accession>
<evidence type="ECO:0000313" key="2">
    <source>
        <dbReference type="Proteomes" id="UP000235145"/>
    </source>
</evidence>
<name>A0A9R1XHH8_LACSA</name>
<proteinExistence type="predicted"/>
<sequence>MVQLHNKTKEMEPITPFEKEGIVCHISGHEGFTNAFVYCVKCLEFVIHSQGCPLLQHKANKTKEKDQRVHEPEGLYGKQQILKKNHSNLKNGFKGPRLIPVEGEHLDRTGSDRLLDWTGYGEYCGLWIGPDDSCLCLCLCLCLCPGLGPSFPVIGPVWTGTTLIA</sequence>